<organism evidence="1 2">
    <name type="scientific">Pandoraea faecigallinarum</name>
    <dbReference type="NCBI Taxonomy" id="656179"/>
    <lineage>
        <taxon>Bacteria</taxon>
        <taxon>Pseudomonadati</taxon>
        <taxon>Pseudomonadota</taxon>
        <taxon>Betaproteobacteria</taxon>
        <taxon>Burkholderiales</taxon>
        <taxon>Burkholderiaceae</taxon>
        <taxon>Pandoraea</taxon>
    </lineage>
</organism>
<gene>
    <name evidence="1" type="ORF">AB870_03585</name>
</gene>
<reference evidence="1" key="1">
    <citation type="submission" date="2016-06" db="EMBL/GenBank/DDBJ databases">
        <title>Complete Genome Sequence of Pandoraea faecigallinarum DSM-23572.</title>
        <authorList>
            <person name="Yong D."/>
            <person name="Ee R."/>
            <person name="Lim Y.-L."/>
            <person name="Yin W.-F."/>
            <person name="Chan K.-G."/>
        </authorList>
    </citation>
    <scope>NUCLEOTIDE SEQUENCE</scope>
    <source>
        <strain evidence="1">DSM 23572</strain>
    </source>
</reference>
<keyword evidence="2" id="KW-1185">Reference proteome</keyword>
<dbReference type="Proteomes" id="UP000035651">
    <property type="component" value="Chromosome"/>
</dbReference>
<evidence type="ECO:0000313" key="1">
    <source>
        <dbReference type="EMBL" id="AKM29415.1"/>
    </source>
</evidence>
<evidence type="ECO:0000313" key="2">
    <source>
        <dbReference type="Proteomes" id="UP000035651"/>
    </source>
</evidence>
<dbReference type="RefSeq" id="WP_047905355.1">
    <property type="nucleotide sequence ID" value="NZ_CP011807.3"/>
</dbReference>
<protein>
    <submittedName>
        <fullName evidence="1">Uncharacterized protein</fullName>
    </submittedName>
</protein>
<name>A0A0H3WPH0_9BURK</name>
<dbReference type="STRING" id="656179.AB870_03585"/>
<dbReference type="PATRIC" id="fig|656179.3.peg.784"/>
<accession>A0A0H3WPH0</accession>
<proteinExistence type="predicted"/>
<sequence>MPDLRIPIREWSKSFSEWRRVDEWRLVVTINGTDLYVCVDTPADRYFRASEIPREYIVQSVAKKIGAVIADEIQRSIS</sequence>
<dbReference type="EMBL" id="CP011807">
    <property type="protein sequence ID" value="AKM29415.1"/>
    <property type="molecule type" value="Genomic_DNA"/>
</dbReference>
<dbReference type="KEGG" id="pfg:AB870_03585"/>
<dbReference type="AlphaFoldDB" id="A0A0H3WPH0"/>